<organism evidence="7 8">
    <name type="scientific">Seiridium unicorne</name>
    <dbReference type="NCBI Taxonomy" id="138068"/>
    <lineage>
        <taxon>Eukaryota</taxon>
        <taxon>Fungi</taxon>
        <taxon>Dikarya</taxon>
        <taxon>Ascomycota</taxon>
        <taxon>Pezizomycotina</taxon>
        <taxon>Sordariomycetes</taxon>
        <taxon>Xylariomycetidae</taxon>
        <taxon>Amphisphaeriales</taxon>
        <taxon>Sporocadaceae</taxon>
        <taxon>Seiridium</taxon>
    </lineage>
</organism>
<dbReference type="SMART" id="SM00906">
    <property type="entry name" value="Fungal_trans"/>
    <property type="match status" value="1"/>
</dbReference>
<dbReference type="SMART" id="SM00066">
    <property type="entry name" value="GAL4"/>
    <property type="match status" value="1"/>
</dbReference>
<dbReference type="EMBL" id="JARVKF010000399">
    <property type="protein sequence ID" value="KAK9417291.1"/>
    <property type="molecule type" value="Genomic_DNA"/>
</dbReference>
<dbReference type="PANTHER" id="PTHR47424:SF15">
    <property type="entry name" value="ZN(II)2CYS6 TRANSCRIPTION FACTOR (EUROFUNG)"/>
    <property type="match status" value="1"/>
</dbReference>
<evidence type="ECO:0000256" key="3">
    <source>
        <dbReference type="ARBA" id="ARBA00023163"/>
    </source>
</evidence>
<dbReference type="CDD" id="cd00067">
    <property type="entry name" value="GAL4"/>
    <property type="match status" value="1"/>
</dbReference>
<dbReference type="SUPFAM" id="SSF57701">
    <property type="entry name" value="Zn2/Cys6 DNA-binding domain"/>
    <property type="match status" value="1"/>
</dbReference>
<gene>
    <name evidence="7" type="ORF">SUNI508_08871</name>
</gene>
<keyword evidence="2" id="KW-0805">Transcription regulation</keyword>
<dbReference type="Proteomes" id="UP001408356">
    <property type="component" value="Unassembled WGS sequence"/>
</dbReference>
<feature type="domain" description="Zn(2)-C6 fungal-type" evidence="6">
    <location>
        <begin position="25"/>
        <end position="54"/>
    </location>
</feature>
<dbReference type="Pfam" id="PF00172">
    <property type="entry name" value="Zn_clus"/>
    <property type="match status" value="1"/>
</dbReference>
<keyword evidence="1" id="KW-0479">Metal-binding</keyword>
<accession>A0ABR2USA4</accession>
<comment type="caution">
    <text evidence="7">The sequence shown here is derived from an EMBL/GenBank/DDBJ whole genome shotgun (WGS) entry which is preliminary data.</text>
</comment>
<dbReference type="PROSITE" id="PS00463">
    <property type="entry name" value="ZN2_CY6_FUNGAL_1"/>
    <property type="match status" value="1"/>
</dbReference>
<evidence type="ECO:0000259" key="6">
    <source>
        <dbReference type="PROSITE" id="PS50048"/>
    </source>
</evidence>
<evidence type="ECO:0000256" key="5">
    <source>
        <dbReference type="SAM" id="MobiDB-lite"/>
    </source>
</evidence>
<sequence length="684" mass="77038">MDRAGPRPPVQNSGSKVRRPRAARACDACRIKKNKCDDLYPCTYCRNHNIECVYRGQDAGRRLFTPDYVRQLEEQVKRLSAFEAQAKAGQPAPHATPLPINEGPAASPVYRDTDRHPSSSYDADSPASARLRQAAGQEVSGVNRHTRNVEFYGSSSSVALLSHVQRAGDAAEESSEDQDGEALVSNLHNHAFSPAVDGALGAQRPGRVTHYPQCRNFIMNYFTSIHYVHPFLDKVEFLSRCEKLWSQEGDPLHTSSFAALYYSILSLGALVGPREEDPIGGVTNLQWSRTFFDEAISRCHRLGMVTDLDMVQCYFMLSKICQNELNAHWSYMYVGLAVRTALAMGINREPNPQSKKPISQLRAEARTWWGLYSLETEMSFAMGRPDTLGADLYHNRSFPLIGNESSGSSPDDRFDPPQCAIIKSMVDLSRITRSICLDIYLPETITPRTVALAYRLEQDLDKWIEGLPEAIRPRQATGEPVSLKSVRDPQWAKRQRLVLGIRYHNLRILTFGSLLLTSTSNERSTLPGIREGVQKCLDSAKQTIDTIYVTYQHHDFFRTWYYNTTYTVFAASVILVYVMKEASEAEMEPLLRMVAMAIEILETMDECVVALKAARLMQRAIDKARRKYSTETPPMVTATVDANEAMLHLNHYWGPLNLIEGEMDFDFAFQLDDMDGANSMFAPL</sequence>
<evidence type="ECO:0000256" key="2">
    <source>
        <dbReference type="ARBA" id="ARBA00023015"/>
    </source>
</evidence>
<keyword evidence="3" id="KW-0804">Transcription</keyword>
<keyword evidence="8" id="KW-1185">Reference proteome</keyword>
<evidence type="ECO:0000256" key="4">
    <source>
        <dbReference type="ARBA" id="ARBA00023242"/>
    </source>
</evidence>
<dbReference type="CDD" id="cd12148">
    <property type="entry name" value="fungal_TF_MHR"/>
    <property type="match status" value="1"/>
</dbReference>
<dbReference type="InterPro" id="IPR036864">
    <property type="entry name" value="Zn2-C6_fun-type_DNA-bd_sf"/>
</dbReference>
<keyword evidence="4" id="KW-0539">Nucleus</keyword>
<dbReference type="InterPro" id="IPR051127">
    <property type="entry name" value="Fungal_SecMet_Regulators"/>
</dbReference>
<feature type="region of interest" description="Disordered" evidence="5">
    <location>
        <begin position="85"/>
        <end position="140"/>
    </location>
</feature>
<proteinExistence type="predicted"/>
<dbReference type="PANTHER" id="PTHR47424">
    <property type="entry name" value="REGULATORY PROTEIN GAL4"/>
    <property type="match status" value="1"/>
</dbReference>
<feature type="compositionally biased region" description="Low complexity" evidence="5">
    <location>
        <begin position="118"/>
        <end position="129"/>
    </location>
</feature>
<evidence type="ECO:0000313" key="8">
    <source>
        <dbReference type="Proteomes" id="UP001408356"/>
    </source>
</evidence>
<dbReference type="Pfam" id="PF04082">
    <property type="entry name" value="Fungal_trans"/>
    <property type="match status" value="1"/>
</dbReference>
<name>A0ABR2USA4_9PEZI</name>
<dbReference type="InterPro" id="IPR007219">
    <property type="entry name" value="XnlR_reg_dom"/>
</dbReference>
<dbReference type="InterPro" id="IPR001138">
    <property type="entry name" value="Zn2Cys6_DnaBD"/>
</dbReference>
<dbReference type="Gene3D" id="4.10.240.10">
    <property type="entry name" value="Zn(2)-C6 fungal-type DNA-binding domain"/>
    <property type="match status" value="1"/>
</dbReference>
<evidence type="ECO:0000256" key="1">
    <source>
        <dbReference type="ARBA" id="ARBA00022723"/>
    </source>
</evidence>
<evidence type="ECO:0000313" key="7">
    <source>
        <dbReference type="EMBL" id="KAK9417291.1"/>
    </source>
</evidence>
<protein>
    <submittedName>
        <fullName evidence="7">Fungal-specific transcription factor domain-containing protein</fullName>
    </submittedName>
</protein>
<reference evidence="7 8" key="1">
    <citation type="journal article" date="2024" name="J. Plant Pathol.">
        <title>Sequence and assembly of the genome of Seiridium unicorne, isolate CBS 538.82, causal agent of cypress canker disease.</title>
        <authorList>
            <person name="Scali E."/>
            <person name="Rocca G.D."/>
            <person name="Danti R."/>
            <person name="Garbelotto M."/>
            <person name="Barberini S."/>
            <person name="Baroncelli R."/>
            <person name="Emiliani G."/>
        </authorList>
    </citation>
    <scope>NUCLEOTIDE SEQUENCE [LARGE SCALE GENOMIC DNA]</scope>
    <source>
        <strain evidence="7 8">BM-138-508</strain>
    </source>
</reference>
<dbReference type="PROSITE" id="PS50048">
    <property type="entry name" value="ZN2_CY6_FUNGAL_2"/>
    <property type="match status" value="1"/>
</dbReference>